<accession>A0A1F8FBG0</accession>
<dbReference type="PANTHER" id="PTHR23416:SF23">
    <property type="entry name" value="ACETYLTRANSFERASE C18B11.09C-RELATED"/>
    <property type="match status" value="1"/>
</dbReference>
<proteinExistence type="inferred from homology"/>
<dbReference type="InterPro" id="IPR051159">
    <property type="entry name" value="Hexapeptide_acetyltransf"/>
</dbReference>
<dbReference type="PANTHER" id="PTHR23416">
    <property type="entry name" value="SIALIC ACID SYNTHASE-RELATED"/>
    <property type="match status" value="1"/>
</dbReference>
<keyword evidence="3" id="KW-0677">Repeat</keyword>
<dbReference type="Proteomes" id="UP000177167">
    <property type="component" value="Unassembled WGS sequence"/>
</dbReference>
<evidence type="ECO:0000313" key="5">
    <source>
        <dbReference type="Proteomes" id="UP000177167"/>
    </source>
</evidence>
<sequence length="281" mass="31180">MERYEDKDREVLITAKEIILGENVSFGDNIQIDVSGIFSLGNRSRIGSNARIQGRNIIIGSDLWSSSRDFSGLVIGRGRKAYPDANLTIGDRCTVHNSLIDLTREVVIGDDVGLSPEVTVYTHGYWSSVLEGFPAKFAGVKIGSGVIVGYRSTIFAGVTIGDRSVIGLGSVVVKDLLQGPAVYAGNPARFIRNIIPLSKEEKVVTVSRILEEYCSLAKFRGVFYSLSLNYPLLRFNGCTFDLEQLVCSGCEDNSTDDLRDFLFKYGLRFYTKRPFKVFEKR</sequence>
<organism evidence="4 5">
    <name type="scientific">Candidatus Yanofskybacteria bacterium RIFCSPHIGHO2_02_FULL_41_11</name>
    <dbReference type="NCBI Taxonomy" id="1802675"/>
    <lineage>
        <taxon>Bacteria</taxon>
        <taxon>Candidatus Yanofskyibacteriota</taxon>
    </lineage>
</organism>
<dbReference type="PROSITE" id="PS00101">
    <property type="entry name" value="HEXAPEP_TRANSFERASES"/>
    <property type="match status" value="1"/>
</dbReference>
<name>A0A1F8FBG0_9BACT</name>
<reference evidence="4 5" key="1">
    <citation type="journal article" date="2016" name="Nat. Commun.">
        <title>Thousands of microbial genomes shed light on interconnected biogeochemical processes in an aquifer system.</title>
        <authorList>
            <person name="Anantharaman K."/>
            <person name="Brown C.T."/>
            <person name="Hug L.A."/>
            <person name="Sharon I."/>
            <person name="Castelle C.J."/>
            <person name="Probst A.J."/>
            <person name="Thomas B.C."/>
            <person name="Singh A."/>
            <person name="Wilkins M.J."/>
            <person name="Karaoz U."/>
            <person name="Brodie E.L."/>
            <person name="Williams K.H."/>
            <person name="Hubbard S.S."/>
            <person name="Banfield J.F."/>
        </authorList>
    </citation>
    <scope>NUCLEOTIDE SEQUENCE [LARGE SCALE GENOMIC DNA]</scope>
</reference>
<evidence type="ECO:0000256" key="1">
    <source>
        <dbReference type="ARBA" id="ARBA00007274"/>
    </source>
</evidence>
<evidence type="ECO:0000256" key="3">
    <source>
        <dbReference type="ARBA" id="ARBA00022737"/>
    </source>
</evidence>
<dbReference type="InterPro" id="IPR011004">
    <property type="entry name" value="Trimer_LpxA-like_sf"/>
</dbReference>
<keyword evidence="2" id="KW-0808">Transferase</keyword>
<dbReference type="GO" id="GO:0008374">
    <property type="term" value="F:O-acyltransferase activity"/>
    <property type="evidence" value="ECO:0007669"/>
    <property type="project" value="TreeGrafter"/>
</dbReference>
<protein>
    <recommendedName>
        <fullName evidence="6">Acetyltransferase</fullName>
    </recommendedName>
</protein>
<dbReference type="SUPFAM" id="SSF51161">
    <property type="entry name" value="Trimeric LpxA-like enzymes"/>
    <property type="match status" value="2"/>
</dbReference>
<comment type="similarity">
    <text evidence="1">Belongs to the transferase hexapeptide repeat family.</text>
</comment>
<dbReference type="EMBL" id="MGJP01000004">
    <property type="protein sequence ID" value="OGN10531.1"/>
    <property type="molecule type" value="Genomic_DNA"/>
</dbReference>
<dbReference type="InterPro" id="IPR018357">
    <property type="entry name" value="Hexapep_transf_CS"/>
</dbReference>
<comment type="caution">
    <text evidence="4">The sequence shown here is derived from an EMBL/GenBank/DDBJ whole genome shotgun (WGS) entry which is preliminary data.</text>
</comment>
<evidence type="ECO:0000313" key="4">
    <source>
        <dbReference type="EMBL" id="OGN10531.1"/>
    </source>
</evidence>
<dbReference type="CDD" id="cd04647">
    <property type="entry name" value="LbH_MAT_like"/>
    <property type="match status" value="1"/>
</dbReference>
<dbReference type="Gene3D" id="2.160.10.10">
    <property type="entry name" value="Hexapeptide repeat proteins"/>
    <property type="match status" value="1"/>
</dbReference>
<dbReference type="GO" id="GO:0005829">
    <property type="term" value="C:cytosol"/>
    <property type="evidence" value="ECO:0007669"/>
    <property type="project" value="TreeGrafter"/>
</dbReference>
<evidence type="ECO:0000256" key="2">
    <source>
        <dbReference type="ARBA" id="ARBA00022679"/>
    </source>
</evidence>
<gene>
    <name evidence="4" type="ORF">A3J46_00740</name>
</gene>
<evidence type="ECO:0008006" key="6">
    <source>
        <dbReference type="Google" id="ProtNLM"/>
    </source>
</evidence>
<dbReference type="AlphaFoldDB" id="A0A1F8FBG0"/>